<protein>
    <recommendedName>
        <fullName evidence="3">SH3 domain-containing protein</fullName>
    </recommendedName>
</protein>
<dbReference type="Pfam" id="PF00018">
    <property type="entry name" value="SH3_1"/>
    <property type="match status" value="1"/>
</dbReference>
<evidence type="ECO:0000256" key="1">
    <source>
        <dbReference type="ARBA" id="ARBA00022443"/>
    </source>
</evidence>
<dbReference type="InterPro" id="IPR036028">
    <property type="entry name" value="SH3-like_dom_sf"/>
</dbReference>
<proteinExistence type="predicted"/>
<keyword evidence="1 2" id="KW-0728">SH3 domain</keyword>
<keyword evidence="5" id="KW-1185">Reference proteome</keyword>
<dbReference type="Gene3D" id="2.30.30.40">
    <property type="entry name" value="SH3 Domains"/>
    <property type="match status" value="1"/>
</dbReference>
<evidence type="ECO:0000259" key="3">
    <source>
        <dbReference type="PROSITE" id="PS50002"/>
    </source>
</evidence>
<accession>A0ABR1ANK0</accession>
<gene>
    <name evidence="4" type="ORF">RUM44_010910</name>
</gene>
<evidence type="ECO:0000313" key="5">
    <source>
        <dbReference type="Proteomes" id="UP001359485"/>
    </source>
</evidence>
<evidence type="ECO:0000256" key="2">
    <source>
        <dbReference type="PROSITE-ProRule" id="PRU00192"/>
    </source>
</evidence>
<organism evidence="4 5">
    <name type="scientific">Polyplax serrata</name>
    <name type="common">Common mouse louse</name>
    <dbReference type="NCBI Taxonomy" id="468196"/>
    <lineage>
        <taxon>Eukaryota</taxon>
        <taxon>Metazoa</taxon>
        <taxon>Ecdysozoa</taxon>
        <taxon>Arthropoda</taxon>
        <taxon>Hexapoda</taxon>
        <taxon>Insecta</taxon>
        <taxon>Pterygota</taxon>
        <taxon>Neoptera</taxon>
        <taxon>Paraneoptera</taxon>
        <taxon>Psocodea</taxon>
        <taxon>Troctomorpha</taxon>
        <taxon>Phthiraptera</taxon>
        <taxon>Anoplura</taxon>
        <taxon>Polyplacidae</taxon>
        <taxon>Polyplax</taxon>
    </lineage>
</organism>
<dbReference type="EMBL" id="JAWJWF010000046">
    <property type="protein sequence ID" value="KAK6624052.1"/>
    <property type="molecule type" value="Genomic_DNA"/>
</dbReference>
<dbReference type="PROSITE" id="PS50002">
    <property type="entry name" value="SH3"/>
    <property type="match status" value="1"/>
</dbReference>
<feature type="domain" description="SH3" evidence="3">
    <location>
        <begin position="9"/>
        <end position="72"/>
    </location>
</feature>
<sequence length="108" mass="12716">MESSSKANLPIPILVVLYDFRYMWKDNREISVKKGEKLYLLEKTNRDWWQVVRPSERKSFFVPAQYVELVSKRKHDGETFSGFTAEDSVLYENLDNLKQQQLTAPSIV</sequence>
<dbReference type="PRINTS" id="PR00452">
    <property type="entry name" value="SH3DOMAIN"/>
</dbReference>
<dbReference type="InterPro" id="IPR001452">
    <property type="entry name" value="SH3_domain"/>
</dbReference>
<dbReference type="Proteomes" id="UP001359485">
    <property type="component" value="Unassembled WGS sequence"/>
</dbReference>
<dbReference type="CDD" id="cd11888">
    <property type="entry name" value="SH3_ARHGAP9_like"/>
    <property type="match status" value="1"/>
</dbReference>
<name>A0ABR1ANK0_POLSC</name>
<evidence type="ECO:0000313" key="4">
    <source>
        <dbReference type="EMBL" id="KAK6624052.1"/>
    </source>
</evidence>
<dbReference type="SMART" id="SM00326">
    <property type="entry name" value="SH3"/>
    <property type="match status" value="1"/>
</dbReference>
<dbReference type="SUPFAM" id="SSF50044">
    <property type="entry name" value="SH3-domain"/>
    <property type="match status" value="1"/>
</dbReference>
<reference evidence="4 5" key="1">
    <citation type="submission" date="2023-09" db="EMBL/GenBank/DDBJ databases">
        <title>Genomes of two closely related lineages of the louse Polyplax serrata with different host specificities.</title>
        <authorList>
            <person name="Martinu J."/>
            <person name="Tarabai H."/>
            <person name="Stefka J."/>
            <person name="Hypsa V."/>
        </authorList>
    </citation>
    <scope>NUCLEOTIDE SEQUENCE [LARGE SCALE GENOMIC DNA]</scope>
    <source>
        <strain evidence="4">98ZLc_SE</strain>
    </source>
</reference>
<comment type="caution">
    <text evidence="4">The sequence shown here is derived from an EMBL/GenBank/DDBJ whole genome shotgun (WGS) entry which is preliminary data.</text>
</comment>